<dbReference type="Proteomes" id="UP000515146">
    <property type="component" value="Unplaced"/>
</dbReference>
<feature type="region of interest" description="Disordered" evidence="3">
    <location>
        <begin position="79"/>
        <end position="158"/>
    </location>
</feature>
<dbReference type="Pfam" id="PF07896">
    <property type="entry name" value="DUF1674"/>
    <property type="match status" value="1"/>
</dbReference>
<dbReference type="AlphaFoldDB" id="A0A6P6Y8C5"/>
<dbReference type="PANTHER" id="PTHR28524">
    <property type="entry name" value="SUCCINATE DEHYDROGENASE ASSEMBLY FACTOR 4, MITOCHONDRIAL"/>
    <property type="match status" value="1"/>
</dbReference>
<comment type="similarity">
    <text evidence="1">Belongs to the SDHAF4 family.</text>
</comment>
<sequence>MIFECFSLFDLIRFRSKIMLLSSLRGNHHWFSIIRNVTVLRINSFCSANHQSTEQLKQQQPEESSKIKNLRKKVQEKINEIDSEQLKSPNTPIGLMNRSPQLDPNSSSSNDLLARQPNPVYDPFPNDKNPETGEMNGPTGPEPTRYGDWERKGRCSDF</sequence>
<reference evidence="5" key="1">
    <citation type="submission" date="2025-08" db="UniProtKB">
        <authorList>
            <consortium name="RefSeq"/>
        </authorList>
    </citation>
    <scope>IDENTIFICATION</scope>
    <source>
        <strain evidence="5">Airmid</strain>
    </source>
</reference>
<name>A0A6P6Y8C5_DERPT</name>
<feature type="compositionally biased region" description="Basic and acidic residues" evidence="3">
    <location>
        <begin position="145"/>
        <end position="158"/>
    </location>
</feature>
<organism evidence="4 5">
    <name type="scientific">Dermatophagoides pteronyssinus</name>
    <name type="common">European house dust mite</name>
    <dbReference type="NCBI Taxonomy" id="6956"/>
    <lineage>
        <taxon>Eukaryota</taxon>
        <taxon>Metazoa</taxon>
        <taxon>Ecdysozoa</taxon>
        <taxon>Arthropoda</taxon>
        <taxon>Chelicerata</taxon>
        <taxon>Arachnida</taxon>
        <taxon>Acari</taxon>
        <taxon>Acariformes</taxon>
        <taxon>Sarcoptiformes</taxon>
        <taxon>Astigmata</taxon>
        <taxon>Psoroptidia</taxon>
        <taxon>Analgoidea</taxon>
        <taxon>Pyroglyphidae</taxon>
        <taxon>Dermatophagoidinae</taxon>
        <taxon>Dermatophagoides</taxon>
    </lineage>
</organism>
<accession>A0A6P6Y8C5</accession>
<keyword evidence="4" id="KW-1185">Reference proteome</keyword>
<protein>
    <recommendedName>
        <fullName evidence="2">Succinate dehydrogenase assembly factor 4, mitochondrial</fullName>
    </recommendedName>
</protein>
<proteinExistence type="inferred from homology"/>
<feature type="compositionally biased region" description="Low complexity" evidence="3">
    <location>
        <begin position="99"/>
        <end position="112"/>
    </location>
</feature>
<dbReference type="KEGG" id="dpte:113794852"/>
<evidence type="ECO:0000256" key="3">
    <source>
        <dbReference type="SAM" id="MobiDB-lite"/>
    </source>
</evidence>
<gene>
    <name evidence="5" type="primary">LOC113794852</name>
</gene>
<dbReference type="RefSeq" id="XP_027200799.1">
    <property type="nucleotide sequence ID" value="XM_027344998.1"/>
</dbReference>
<dbReference type="OrthoDB" id="201362at2759"/>
<evidence type="ECO:0000313" key="5">
    <source>
        <dbReference type="RefSeq" id="XP_027200799.1"/>
    </source>
</evidence>
<evidence type="ECO:0000256" key="2">
    <source>
        <dbReference type="ARBA" id="ARBA00022170"/>
    </source>
</evidence>
<dbReference type="InterPro" id="IPR012875">
    <property type="entry name" value="SDHF4"/>
</dbReference>
<evidence type="ECO:0000256" key="1">
    <source>
        <dbReference type="ARBA" id="ARBA00005701"/>
    </source>
</evidence>
<evidence type="ECO:0000313" key="4">
    <source>
        <dbReference type="Proteomes" id="UP000515146"/>
    </source>
</evidence>
<dbReference type="PANTHER" id="PTHR28524:SF3">
    <property type="entry name" value="SUCCINATE DEHYDROGENASE ASSEMBLY FACTOR 4, MITOCHONDRIAL"/>
    <property type="match status" value="1"/>
</dbReference>
<dbReference type="InParanoid" id="A0A6P6Y8C5"/>